<evidence type="ECO:0000256" key="2">
    <source>
        <dbReference type="ARBA" id="ARBA00010231"/>
    </source>
</evidence>
<dbReference type="InterPro" id="IPR016055">
    <property type="entry name" value="A-D-PHexomutase_a/b/a-I/II/III"/>
</dbReference>
<comment type="similarity">
    <text evidence="2">Belongs to the phosphohexose mutase family.</text>
</comment>
<dbReference type="STRING" id="1121003.SAMN03080618_03185"/>
<dbReference type="GO" id="GO:0000287">
    <property type="term" value="F:magnesium ion binding"/>
    <property type="evidence" value="ECO:0007669"/>
    <property type="project" value="InterPro"/>
</dbReference>
<dbReference type="InterPro" id="IPR036900">
    <property type="entry name" value="A-D-PHexomutase_C_sf"/>
</dbReference>
<dbReference type="Proteomes" id="UP000242763">
    <property type="component" value="Unassembled WGS sequence"/>
</dbReference>
<dbReference type="EMBL" id="FORF01000024">
    <property type="protein sequence ID" value="SFJ50941.1"/>
    <property type="molecule type" value="Genomic_DNA"/>
</dbReference>
<dbReference type="InterPro" id="IPR005844">
    <property type="entry name" value="A-D-PHexomutase_a/b/a-I"/>
</dbReference>
<dbReference type="RefSeq" id="WP_244523292.1">
    <property type="nucleotide sequence ID" value="NZ_FORF01000024.1"/>
</dbReference>
<dbReference type="InterPro" id="IPR016066">
    <property type="entry name" value="A-D-PHexomutase_CS"/>
</dbReference>
<dbReference type="PANTHER" id="PTHR42946:SF1">
    <property type="entry name" value="PHOSPHOGLUCOMUTASE (ALPHA-D-GLUCOSE-1,6-BISPHOSPHATE-DEPENDENT)"/>
    <property type="match status" value="1"/>
</dbReference>
<name>A0A1I3S069_9HYPH</name>
<dbReference type="Gene3D" id="3.30.310.50">
    <property type="entry name" value="Alpha-D-phosphohexomutase, C-terminal domain"/>
    <property type="match status" value="1"/>
</dbReference>
<feature type="domain" description="Alpha-D-phosphohexomutase alpha/beta/alpha" evidence="4">
    <location>
        <begin position="6"/>
        <end position="132"/>
    </location>
</feature>
<organism evidence="6 7">
    <name type="scientific">Aquamicrobium aerolatum DSM 21857</name>
    <dbReference type="NCBI Taxonomy" id="1121003"/>
    <lineage>
        <taxon>Bacteria</taxon>
        <taxon>Pseudomonadati</taxon>
        <taxon>Pseudomonadota</taxon>
        <taxon>Alphaproteobacteria</taxon>
        <taxon>Hyphomicrobiales</taxon>
        <taxon>Phyllobacteriaceae</taxon>
        <taxon>Aerobium</taxon>
    </lineage>
</organism>
<keyword evidence="3" id="KW-0597">Phosphoprotein</keyword>
<comment type="cofactor">
    <cofactor evidence="1">
        <name>Mg(2+)</name>
        <dbReference type="ChEBI" id="CHEBI:18420"/>
    </cofactor>
</comment>
<feature type="domain" description="Alpha-D-phosphohexomutase alpha/beta/alpha" evidence="5">
    <location>
        <begin position="268"/>
        <end position="371"/>
    </location>
</feature>
<evidence type="ECO:0000256" key="3">
    <source>
        <dbReference type="ARBA" id="ARBA00022553"/>
    </source>
</evidence>
<dbReference type="Gene3D" id="3.40.120.10">
    <property type="entry name" value="Alpha-D-Glucose-1,6-Bisphosphate, subunit A, domain 3"/>
    <property type="match status" value="3"/>
</dbReference>
<dbReference type="GO" id="GO:0004615">
    <property type="term" value="F:phosphomannomutase activity"/>
    <property type="evidence" value="ECO:0007669"/>
    <property type="project" value="TreeGrafter"/>
</dbReference>
<dbReference type="SUPFAM" id="SSF55957">
    <property type="entry name" value="Phosphoglucomutase, C-terminal domain"/>
    <property type="match status" value="1"/>
</dbReference>
<protein>
    <submittedName>
        <fullName evidence="6">Phosphomannomutase</fullName>
    </submittedName>
</protein>
<evidence type="ECO:0000256" key="1">
    <source>
        <dbReference type="ARBA" id="ARBA00001946"/>
    </source>
</evidence>
<keyword evidence="7" id="KW-1185">Reference proteome</keyword>
<gene>
    <name evidence="6" type="ORF">SAMN03080618_03185</name>
</gene>
<dbReference type="GO" id="GO:0005975">
    <property type="term" value="P:carbohydrate metabolic process"/>
    <property type="evidence" value="ECO:0007669"/>
    <property type="project" value="InterPro"/>
</dbReference>
<dbReference type="AlphaFoldDB" id="A0A1I3S069"/>
<dbReference type="PROSITE" id="PS00710">
    <property type="entry name" value="PGM_PMM"/>
    <property type="match status" value="1"/>
</dbReference>
<dbReference type="PANTHER" id="PTHR42946">
    <property type="entry name" value="PHOSPHOHEXOSE MUTASE"/>
    <property type="match status" value="1"/>
</dbReference>
<evidence type="ECO:0000259" key="5">
    <source>
        <dbReference type="Pfam" id="PF02880"/>
    </source>
</evidence>
<reference evidence="7" key="1">
    <citation type="submission" date="2016-10" db="EMBL/GenBank/DDBJ databases">
        <authorList>
            <person name="Varghese N."/>
            <person name="Submissions S."/>
        </authorList>
    </citation>
    <scope>NUCLEOTIDE SEQUENCE [LARGE SCALE GENOMIC DNA]</scope>
    <source>
        <strain evidence="7">DSM 21857</strain>
    </source>
</reference>
<sequence>MQNNSLKFGTSGLRGLSLELKGGEARRYALAFLRYLGEQGSSVSELYLARDFRDSSSEILRDCAAAAAIVGIRAVDCGAVPTPALALHAMAAGAPSIMVTGSHIPEDRNGLKFYLSSGEISKADEDGILRQLRPVEAGDYAAPVRVEEAEARERYVARYARLLAPELLKGLRVGIFEHSTVARDILGDIFRHCGAEIVPHGRAERFVAVDTEAFSDVVFQPLAGWLEAYRLDAIVSADGDGDRPLLMDSQGRFVRGDVLGLLTAAFLGADTVVTPVTSNTAIEATEYFGQTMRTRVGSPFVIEGMQAAVATGSRRTVGFEANGGTLLGNSIVMNGMTIEALMTRDAVLPLLASFGAAASRGMSLSELVASLPLRTALSGRLADVPAQASTRLLTSLRDDSYAATFFAEQGNIIRRADIDGLQFWLDNDILYHFRPSGNAPELRCYVEARTGREAEAALAWGLAAAAKEVAV</sequence>
<proteinExistence type="inferred from homology"/>
<dbReference type="InterPro" id="IPR050060">
    <property type="entry name" value="Phosphoglucosamine_mutase"/>
</dbReference>
<dbReference type="Pfam" id="PF02878">
    <property type="entry name" value="PGM_PMM_I"/>
    <property type="match status" value="1"/>
</dbReference>
<accession>A0A1I3S069</accession>
<dbReference type="SUPFAM" id="SSF53738">
    <property type="entry name" value="Phosphoglucomutase, first 3 domains"/>
    <property type="match status" value="3"/>
</dbReference>
<dbReference type="Pfam" id="PF02880">
    <property type="entry name" value="PGM_PMM_III"/>
    <property type="match status" value="1"/>
</dbReference>
<evidence type="ECO:0000259" key="4">
    <source>
        <dbReference type="Pfam" id="PF02878"/>
    </source>
</evidence>
<evidence type="ECO:0000313" key="6">
    <source>
        <dbReference type="EMBL" id="SFJ50941.1"/>
    </source>
</evidence>
<dbReference type="InterPro" id="IPR005846">
    <property type="entry name" value="A-D-PHexomutase_a/b/a-III"/>
</dbReference>
<evidence type="ECO:0000313" key="7">
    <source>
        <dbReference type="Proteomes" id="UP000242763"/>
    </source>
</evidence>